<comment type="similarity">
    <text evidence="1">Belongs to the membrane fusion protein (MFP) (TC 8.A.1) family.</text>
</comment>
<dbReference type="PANTHER" id="PTHR30097">
    <property type="entry name" value="CATION EFFLUX SYSTEM PROTEIN CUSB"/>
    <property type="match status" value="1"/>
</dbReference>
<dbReference type="FunFam" id="2.40.420.20:FF:000003">
    <property type="entry name" value="Cation efflux system protein cusB"/>
    <property type="match status" value="1"/>
</dbReference>
<dbReference type="FunFam" id="2.40.30.170:FF:000010">
    <property type="entry name" value="Efflux RND transporter periplasmic adaptor subunit"/>
    <property type="match status" value="1"/>
</dbReference>
<evidence type="ECO:0000256" key="4">
    <source>
        <dbReference type="ARBA" id="ARBA00023065"/>
    </source>
</evidence>
<evidence type="ECO:0000259" key="8">
    <source>
        <dbReference type="Pfam" id="PF25954"/>
    </source>
</evidence>
<feature type="region of interest" description="Disordered" evidence="5">
    <location>
        <begin position="36"/>
        <end position="88"/>
    </location>
</feature>
<keyword evidence="2" id="KW-0813">Transport</keyword>
<evidence type="ECO:0000256" key="5">
    <source>
        <dbReference type="SAM" id="MobiDB-lite"/>
    </source>
</evidence>
<dbReference type="GO" id="GO:0060003">
    <property type="term" value="P:copper ion export"/>
    <property type="evidence" value="ECO:0007669"/>
    <property type="project" value="TreeGrafter"/>
</dbReference>
<dbReference type="GO" id="GO:0015679">
    <property type="term" value="P:plasma membrane copper ion transport"/>
    <property type="evidence" value="ECO:0007669"/>
    <property type="project" value="TreeGrafter"/>
</dbReference>
<keyword evidence="11" id="KW-1185">Reference proteome</keyword>
<evidence type="ECO:0000256" key="6">
    <source>
        <dbReference type="SAM" id="SignalP"/>
    </source>
</evidence>
<feature type="chain" id="PRO_5016289922" evidence="6">
    <location>
        <begin position="23"/>
        <end position="458"/>
    </location>
</feature>
<feature type="domain" description="CzcB-like C-terminal circularly permuted SH3-like" evidence="9">
    <location>
        <begin position="374"/>
        <end position="434"/>
    </location>
</feature>
<sequence length="458" mass="48617">MRRGILLAALVPAAALGLGGYAAHRAGWTDPFSRSALASEHQGHDHNGAGGGGNGASGHPTAVVPAGDHSAHQAHPAEERPATTSPRRILYYRNPMGLPDTSPVPKKDSMGMDYVPVYEGEAADDGMVRVAPGRLQTSGVRTEPVARRQVVRPVRAPGSIQLDERRVSVVALRTEAFVERVEPVTTGDRVRKGQPLMRVFSADVVAAGAQYVAMLNTPSGATSATPEGARRRLENLGVPPEVLAEIDRNRRIPQSLVWPAPRDGVVLERTAVDGMRAPPGEALFRLADLSVVWVLAEIPERDVGSVAPGQTVEVRPRGLPDRAFQGRVALIYPQLNASARTARVRIELPNPDGLLLPGMYAEVEIAASGGGATVAVPEGAVIDSGTRRVVFLERGEGRYEPREVRIGRRGGGFVEVREGLAEGDRVVVAANFLIDAESNLRAALRGLAAATPAGEDHQ</sequence>
<dbReference type="InterPro" id="IPR051909">
    <property type="entry name" value="MFP_Cation_Efflux"/>
</dbReference>
<reference evidence="11" key="1">
    <citation type="submission" date="2018-06" db="EMBL/GenBank/DDBJ databases">
        <authorList>
            <person name="Khan S.A."/>
        </authorList>
    </citation>
    <scope>NUCLEOTIDE SEQUENCE [LARGE SCALE GENOMIC DNA]</scope>
    <source>
        <strain evidence="11">DB-1506</strain>
    </source>
</reference>
<dbReference type="InterPro" id="IPR058649">
    <property type="entry name" value="CzcB_C"/>
</dbReference>
<keyword evidence="3 6" id="KW-0732">Signal</keyword>
<dbReference type="AlphaFoldDB" id="A0A327M5C0"/>
<feature type="compositionally biased region" description="Basic and acidic residues" evidence="5">
    <location>
        <begin position="69"/>
        <end position="81"/>
    </location>
</feature>
<dbReference type="Pfam" id="PF25919">
    <property type="entry name" value="BSH_CusB"/>
    <property type="match status" value="1"/>
</dbReference>
<feature type="signal peptide" evidence="6">
    <location>
        <begin position="1"/>
        <end position="22"/>
    </location>
</feature>
<dbReference type="Pfam" id="PF25954">
    <property type="entry name" value="Beta-barrel_RND_2"/>
    <property type="match status" value="1"/>
</dbReference>
<dbReference type="PANTHER" id="PTHR30097:SF15">
    <property type="entry name" value="CATION EFFLUX SYSTEM PROTEIN CUSB"/>
    <property type="match status" value="1"/>
</dbReference>
<comment type="caution">
    <text evidence="10">The sequence shown here is derived from an EMBL/GenBank/DDBJ whole genome shotgun (WGS) entry which is preliminary data.</text>
</comment>
<dbReference type="InterPro" id="IPR006143">
    <property type="entry name" value="RND_pump_MFP"/>
</dbReference>
<protein>
    <submittedName>
        <fullName evidence="10">Efflux transporter periplasmic adaptor subunit</fullName>
    </submittedName>
</protein>
<proteinExistence type="inferred from homology"/>
<dbReference type="Gene3D" id="2.40.50.100">
    <property type="match status" value="1"/>
</dbReference>
<dbReference type="GO" id="GO:0022857">
    <property type="term" value="F:transmembrane transporter activity"/>
    <property type="evidence" value="ECO:0007669"/>
    <property type="project" value="InterPro"/>
</dbReference>
<organism evidence="10 11">
    <name type="scientific">Roseicella frigidaeris</name>
    <dbReference type="NCBI Taxonomy" id="2230885"/>
    <lineage>
        <taxon>Bacteria</taxon>
        <taxon>Pseudomonadati</taxon>
        <taxon>Pseudomonadota</taxon>
        <taxon>Alphaproteobacteria</taxon>
        <taxon>Acetobacterales</taxon>
        <taxon>Roseomonadaceae</taxon>
        <taxon>Roseicella</taxon>
    </lineage>
</organism>
<gene>
    <name evidence="10" type="ORF">DOO78_24680</name>
</gene>
<dbReference type="NCBIfam" id="TIGR01730">
    <property type="entry name" value="RND_mfp"/>
    <property type="match status" value="1"/>
</dbReference>
<evidence type="ECO:0000256" key="2">
    <source>
        <dbReference type="ARBA" id="ARBA00022448"/>
    </source>
</evidence>
<keyword evidence="4" id="KW-0406">Ion transport</keyword>
<dbReference type="InterPro" id="IPR058792">
    <property type="entry name" value="Beta-barrel_RND_2"/>
</dbReference>
<dbReference type="Gene3D" id="2.40.420.20">
    <property type="match status" value="1"/>
</dbReference>
<dbReference type="Pfam" id="PF25975">
    <property type="entry name" value="CzcB_C"/>
    <property type="match status" value="1"/>
</dbReference>
<accession>A0A327M5C0</accession>
<feature type="domain" description="CusB-like beta-barrel" evidence="8">
    <location>
        <begin position="292"/>
        <end position="368"/>
    </location>
</feature>
<dbReference type="GO" id="GO:0046914">
    <property type="term" value="F:transition metal ion binding"/>
    <property type="evidence" value="ECO:0007669"/>
    <property type="project" value="TreeGrafter"/>
</dbReference>
<evidence type="ECO:0000259" key="7">
    <source>
        <dbReference type="Pfam" id="PF25919"/>
    </source>
</evidence>
<dbReference type="InterPro" id="IPR058790">
    <property type="entry name" value="BSH_CusB"/>
</dbReference>
<dbReference type="GO" id="GO:0016020">
    <property type="term" value="C:membrane"/>
    <property type="evidence" value="ECO:0007669"/>
    <property type="project" value="InterPro"/>
</dbReference>
<evidence type="ECO:0000256" key="1">
    <source>
        <dbReference type="ARBA" id="ARBA00009477"/>
    </source>
</evidence>
<dbReference type="EMBL" id="QLIX01000035">
    <property type="protein sequence ID" value="RAI55248.1"/>
    <property type="molecule type" value="Genomic_DNA"/>
</dbReference>
<evidence type="ECO:0000313" key="11">
    <source>
        <dbReference type="Proteomes" id="UP000249065"/>
    </source>
</evidence>
<evidence type="ECO:0000259" key="9">
    <source>
        <dbReference type="Pfam" id="PF25975"/>
    </source>
</evidence>
<dbReference type="Proteomes" id="UP000249065">
    <property type="component" value="Unassembled WGS sequence"/>
</dbReference>
<evidence type="ECO:0000313" key="10">
    <source>
        <dbReference type="EMBL" id="RAI55248.1"/>
    </source>
</evidence>
<evidence type="ECO:0000256" key="3">
    <source>
        <dbReference type="ARBA" id="ARBA00022729"/>
    </source>
</evidence>
<dbReference type="GO" id="GO:0030288">
    <property type="term" value="C:outer membrane-bounded periplasmic space"/>
    <property type="evidence" value="ECO:0007669"/>
    <property type="project" value="TreeGrafter"/>
</dbReference>
<dbReference type="SUPFAM" id="SSF111369">
    <property type="entry name" value="HlyD-like secretion proteins"/>
    <property type="match status" value="1"/>
</dbReference>
<feature type="domain" description="CusB-like barrel-sandwich hybrid" evidence="7">
    <location>
        <begin position="167"/>
        <end position="287"/>
    </location>
</feature>
<dbReference type="OrthoDB" id="9806939at2"/>
<dbReference type="Gene3D" id="2.40.30.170">
    <property type="match status" value="1"/>
</dbReference>
<name>A0A327M5C0_9PROT</name>